<evidence type="ECO:0000313" key="4">
    <source>
        <dbReference type="Proteomes" id="UP001500432"/>
    </source>
</evidence>
<dbReference type="InterPro" id="IPR058248">
    <property type="entry name" value="Lxx211020-like"/>
</dbReference>
<dbReference type="SUPFAM" id="SSF110087">
    <property type="entry name" value="DR1885-like metal-binding protein"/>
    <property type="match status" value="1"/>
</dbReference>
<evidence type="ECO:0000256" key="1">
    <source>
        <dbReference type="SAM" id="MobiDB-lite"/>
    </source>
</evidence>
<evidence type="ECO:0000313" key="3">
    <source>
        <dbReference type="EMBL" id="GAA2203012.1"/>
    </source>
</evidence>
<dbReference type="Proteomes" id="UP001500432">
    <property type="component" value="Unassembled WGS sequence"/>
</dbReference>
<sequence>MNTSALLRLGAPVLAAAFALTGCAGGPSAGAPAQTASGQTASAGTPSGTAGSAVTVSDAWVKAAPTGMTGAFGTIANTAPRDVTLVAASTDAAHRAELHETVAGSSGQPAMRAKDGGFTIPAGGSLALRPGADHIMLMDLAAPLRAGDDVTVTLTFSDHSTLDVTARVKDFSGANESYVGTPSPSAGAGH</sequence>
<feature type="compositionally biased region" description="Low complexity" evidence="1">
    <location>
        <begin position="29"/>
        <end position="49"/>
    </location>
</feature>
<feature type="region of interest" description="Disordered" evidence="1">
    <location>
        <begin position="28"/>
        <end position="49"/>
    </location>
</feature>
<keyword evidence="4" id="KW-1185">Reference proteome</keyword>
<proteinExistence type="predicted"/>
<dbReference type="Gene3D" id="2.60.40.1890">
    <property type="entry name" value="PCu(A)C copper chaperone"/>
    <property type="match status" value="1"/>
</dbReference>
<dbReference type="InterPro" id="IPR007410">
    <property type="entry name" value="LpqE-like"/>
</dbReference>
<evidence type="ECO:0008006" key="5">
    <source>
        <dbReference type="Google" id="ProtNLM"/>
    </source>
</evidence>
<accession>A0ABN3C1S0</accession>
<dbReference type="EMBL" id="BAAAQW010000012">
    <property type="protein sequence ID" value="GAA2203012.1"/>
    <property type="molecule type" value="Genomic_DNA"/>
</dbReference>
<dbReference type="PANTHER" id="PTHR36302:SF1">
    <property type="entry name" value="COPPER CHAPERONE PCU(A)C"/>
    <property type="match status" value="1"/>
</dbReference>
<dbReference type="InterPro" id="IPR036182">
    <property type="entry name" value="PCuAC_sf"/>
</dbReference>
<dbReference type="PANTHER" id="PTHR36302">
    <property type="entry name" value="BLR7088 PROTEIN"/>
    <property type="match status" value="1"/>
</dbReference>
<comment type="caution">
    <text evidence="3">The sequence shown here is derived from an EMBL/GenBank/DDBJ whole genome shotgun (WGS) entry which is preliminary data.</text>
</comment>
<keyword evidence="2" id="KW-0732">Signal</keyword>
<reference evidence="3 4" key="1">
    <citation type="journal article" date="2019" name="Int. J. Syst. Evol. Microbiol.">
        <title>The Global Catalogue of Microorganisms (GCM) 10K type strain sequencing project: providing services to taxonomists for standard genome sequencing and annotation.</title>
        <authorList>
            <consortium name="The Broad Institute Genomics Platform"/>
            <consortium name="The Broad Institute Genome Sequencing Center for Infectious Disease"/>
            <person name="Wu L."/>
            <person name="Ma J."/>
        </authorList>
    </citation>
    <scope>NUCLEOTIDE SEQUENCE [LARGE SCALE GENOMIC DNA]</scope>
    <source>
        <strain evidence="3 4">JCM 16034</strain>
    </source>
</reference>
<protein>
    <recommendedName>
        <fullName evidence="5">Copper(I)-binding protein</fullName>
    </recommendedName>
</protein>
<gene>
    <name evidence="3" type="ORF">GCM10009849_33740</name>
</gene>
<feature type="chain" id="PRO_5047161844" description="Copper(I)-binding protein" evidence="2">
    <location>
        <begin position="25"/>
        <end position="190"/>
    </location>
</feature>
<dbReference type="RefSeq" id="WP_344300978.1">
    <property type="nucleotide sequence ID" value="NZ_BAAAQW010000012.1"/>
</dbReference>
<organism evidence="3 4">
    <name type="scientific">Sinomonas flava</name>
    <dbReference type="NCBI Taxonomy" id="496857"/>
    <lineage>
        <taxon>Bacteria</taxon>
        <taxon>Bacillati</taxon>
        <taxon>Actinomycetota</taxon>
        <taxon>Actinomycetes</taxon>
        <taxon>Micrococcales</taxon>
        <taxon>Micrococcaceae</taxon>
        <taxon>Sinomonas</taxon>
    </lineage>
</organism>
<name>A0ABN3C1S0_9MICC</name>
<dbReference type="Pfam" id="PF04314">
    <property type="entry name" value="PCuAC"/>
    <property type="match status" value="1"/>
</dbReference>
<feature type="signal peptide" evidence="2">
    <location>
        <begin position="1"/>
        <end position="24"/>
    </location>
</feature>
<evidence type="ECO:0000256" key="2">
    <source>
        <dbReference type="SAM" id="SignalP"/>
    </source>
</evidence>